<dbReference type="Proteomes" id="UP001165960">
    <property type="component" value="Unassembled WGS sequence"/>
</dbReference>
<sequence>MVDPEQYLELEVSFLDQSSIVKTGLTIYHLWKTRPGNKIQIPTLNACRLPAPQIKRPPAHPRFSEIEPPQAEAQAKSQSKNTSIDLRVVAPEEGLLNLPNRGKESPSDNFINLKPSWITNQVQLPEENTGFRPNPMTATQEQDNQVANSRFLTNEQTPGLGAISLPLNMSVQTTWSHIS</sequence>
<proteinExistence type="predicted"/>
<organism evidence="1 2">
    <name type="scientific">Entomophthora muscae</name>
    <dbReference type="NCBI Taxonomy" id="34485"/>
    <lineage>
        <taxon>Eukaryota</taxon>
        <taxon>Fungi</taxon>
        <taxon>Fungi incertae sedis</taxon>
        <taxon>Zoopagomycota</taxon>
        <taxon>Entomophthoromycotina</taxon>
        <taxon>Entomophthoromycetes</taxon>
        <taxon>Entomophthorales</taxon>
        <taxon>Entomophthoraceae</taxon>
        <taxon>Entomophthora</taxon>
    </lineage>
</organism>
<dbReference type="EMBL" id="QTSX02001451">
    <property type="protein sequence ID" value="KAJ9081940.1"/>
    <property type="molecule type" value="Genomic_DNA"/>
</dbReference>
<comment type="caution">
    <text evidence="1">The sequence shown here is derived from an EMBL/GenBank/DDBJ whole genome shotgun (WGS) entry which is preliminary data.</text>
</comment>
<protein>
    <submittedName>
        <fullName evidence="1">Uncharacterized protein</fullName>
    </submittedName>
</protein>
<accession>A0ACC2U4J4</accession>
<evidence type="ECO:0000313" key="1">
    <source>
        <dbReference type="EMBL" id="KAJ9081940.1"/>
    </source>
</evidence>
<gene>
    <name evidence="1" type="ORF">DSO57_1009644</name>
</gene>
<keyword evidence="2" id="KW-1185">Reference proteome</keyword>
<reference evidence="1" key="1">
    <citation type="submission" date="2022-04" db="EMBL/GenBank/DDBJ databases">
        <title>Genome of the entomopathogenic fungus Entomophthora muscae.</title>
        <authorList>
            <person name="Elya C."/>
            <person name="Lovett B.R."/>
            <person name="Lee E."/>
            <person name="Macias A.M."/>
            <person name="Hajek A.E."/>
            <person name="De Bivort B.L."/>
            <person name="Kasson M.T."/>
            <person name="De Fine Licht H.H."/>
            <person name="Stajich J.E."/>
        </authorList>
    </citation>
    <scope>NUCLEOTIDE SEQUENCE</scope>
    <source>
        <strain evidence="1">Berkeley</strain>
    </source>
</reference>
<evidence type="ECO:0000313" key="2">
    <source>
        <dbReference type="Proteomes" id="UP001165960"/>
    </source>
</evidence>
<name>A0ACC2U4J4_9FUNG</name>